<evidence type="ECO:0000313" key="7">
    <source>
        <dbReference type="EMBL" id="CAG2056325.1"/>
    </source>
</evidence>
<evidence type="ECO:0000313" key="8">
    <source>
        <dbReference type="Proteomes" id="UP001153148"/>
    </source>
</evidence>
<evidence type="ECO:0000259" key="6">
    <source>
        <dbReference type="SMART" id="SM01175"/>
    </source>
</evidence>
<accession>A0ABN7NKC9</accession>
<keyword evidence="2" id="KW-0677">Repeat</keyword>
<dbReference type="EMBL" id="CAJPIN010003681">
    <property type="protein sequence ID" value="CAG2056325.1"/>
    <property type="molecule type" value="Genomic_DNA"/>
</dbReference>
<keyword evidence="3" id="KW-0863">Zinc-finger</keyword>
<protein>
    <recommendedName>
        <fullName evidence="6">Rubicon Homology domain-containing protein</fullName>
    </recommendedName>
</protein>
<dbReference type="Proteomes" id="UP001153148">
    <property type="component" value="Unassembled WGS sequence"/>
</dbReference>
<dbReference type="SMART" id="SM01175">
    <property type="entry name" value="DUF4206"/>
    <property type="match status" value="1"/>
</dbReference>
<proteinExistence type="predicted"/>
<dbReference type="InterPro" id="IPR025258">
    <property type="entry name" value="RH_dom"/>
</dbReference>
<evidence type="ECO:0000256" key="3">
    <source>
        <dbReference type="ARBA" id="ARBA00022771"/>
    </source>
</evidence>
<dbReference type="PANTHER" id="PTHR12326">
    <property type="entry name" value="PLECKSTRIN HOMOLOGY DOMAIN CONTAINING PROTEIN"/>
    <property type="match status" value="1"/>
</dbReference>
<keyword evidence="1" id="KW-0479">Metal-binding</keyword>
<comment type="caution">
    <text evidence="7">The sequence shown here is derived from an EMBL/GenBank/DDBJ whole genome shotgun (WGS) entry which is preliminary data.</text>
</comment>
<sequence length="378" mass="43498">MENSAIECVVNRTLTSTPSSSTSGCVSGDDTSEGKTSIPPSIITAENYLTICDDALSVSSVEDLTQAVDHCKDMVLESPECSEERKWLVRRLIELHCKYSSHVKCLPQVCRVCAHVQVTENPTYITNICPEIGLSAQVYRCTECKAHITFKNSWVEPRLCDYDGYYFCPNCHWNSTAVIPARVIHNWDFEERKVCRASRQVLHLMIKLPVIKLERLNPRLFGFVDELTQVKKIRENILLIKKYFILCKEATDNRFLWLLNERQHFLECVDMYSLQDLIEINSGVLLDCLEKIQAQFIKHIKEDCKLCNGRGYLCELCDSKEVIFPFDTTVCICHKCSTVFHKNCWTRKKQQCPKCLRLEKRASLLLEEASSETENDSK</sequence>
<feature type="compositionally biased region" description="Low complexity" evidence="5">
    <location>
        <begin position="15"/>
        <end position="29"/>
    </location>
</feature>
<evidence type="ECO:0000256" key="1">
    <source>
        <dbReference type="ARBA" id="ARBA00022723"/>
    </source>
</evidence>
<keyword evidence="4" id="KW-0862">Zinc</keyword>
<evidence type="ECO:0000256" key="4">
    <source>
        <dbReference type="ARBA" id="ARBA00022833"/>
    </source>
</evidence>
<keyword evidence="8" id="KW-1185">Reference proteome</keyword>
<organism evidence="7 8">
    <name type="scientific">Timema podura</name>
    <name type="common">Walking stick</name>
    <dbReference type="NCBI Taxonomy" id="61482"/>
    <lineage>
        <taxon>Eukaryota</taxon>
        <taxon>Metazoa</taxon>
        <taxon>Ecdysozoa</taxon>
        <taxon>Arthropoda</taxon>
        <taxon>Hexapoda</taxon>
        <taxon>Insecta</taxon>
        <taxon>Pterygota</taxon>
        <taxon>Neoptera</taxon>
        <taxon>Polyneoptera</taxon>
        <taxon>Phasmatodea</taxon>
        <taxon>Timematodea</taxon>
        <taxon>Timematoidea</taxon>
        <taxon>Timematidae</taxon>
        <taxon>Timema</taxon>
    </lineage>
</organism>
<reference evidence="7" key="1">
    <citation type="submission" date="2021-03" db="EMBL/GenBank/DDBJ databases">
        <authorList>
            <person name="Tran Van P."/>
        </authorList>
    </citation>
    <scope>NUCLEOTIDE SEQUENCE</scope>
</reference>
<feature type="region of interest" description="Disordered" evidence="5">
    <location>
        <begin position="15"/>
        <end position="37"/>
    </location>
</feature>
<dbReference type="PANTHER" id="PTHR12326:SF3">
    <property type="entry name" value="DIFFERENTIALLY EXPRESSED IN FDCP 8 HOMOLOG"/>
    <property type="match status" value="1"/>
</dbReference>
<evidence type="ECO:0000256" key="2">
    <source>
        <dbReference type="ARBA" id="ARBA00022737"/>
    </source>
</evidence>
<dbReference type="InterPro" id="IPR051366">
    <property type="entry name" value="DEF8"/>
</dbReference>
<gene>
    <name evidence="7" type="ORF">TPAB3V08_LOCUS3317</name>
</gene>
<name>A0ABN7NKC9_TIMPD</name>
<feature type="domain" description="Rubicon Homology" evidence="6">
    <location>
        <begin position="158"/>
        <end position="362"/>
    </location>
</feature>
<dbReference type="Pfam" id="PF13901">
    <property type="entry name" value="RH_dom"/>
    <property type="match status" value="1"/>
</dbReference>
<evidence type="ECO:0000256" key="5">
    <source>
        <dbReference type="SAM" id="MobiDB-lite"/>
    </source>
</evidence>